<organism evidence="2 3">
    <name type="scientific">Flavobacterium profundi</name>
    <dbReference type="NCBI Taxonomy" id="1774945"/>
    <lineage>
        <taxon>Bacteria</taxon>
        <taxon>Pseudomonadati</taxon>
        <taxon>Bacteroidota</taxon>
        <taxon>Flavobacteriia</taxon>
        <taxon>Flavobacteriales</taxon>
        <taxon>Flavobacteriaceae</taxon>
        <taxon>Flavobacterium</taxon>
    </lineage>
</organism>
<keyword evidence="1" id="KW-0472">Membrane</keyword>
<evidence type="ECO:0000313" key="2">
    <source>
        <dbReference type="EMBL" id="MVO08380.1"/>
    </source>
</evidence>
<proteinExistence type="predicted"/>
<dbReference type="Proteomes" id="UP000431264">
    <property type="component" value="Unassembled WGS sequence"/>
</dbReference>
<evidence type="ECO:0000313" key="3">
    <source>
        <dbReference type="Proteomes" id="UP000431264"/>
    </source>
</evidence>
<keyword evidence="1" id="KW-1133">Transmembrane helix</keyword>
<gene>
    <name evidence="2" type="ORF">GOQ30_04275</name>
</gene>
<sequence length="168" mass="19497">MDGQIVAILIVFSFFSFIFLLIVRYLLLPLFMRPILLQSEILTFLNNKQLIYREHHAIGQKQTVTPELSFYQKITSISSYFIIIGYSKENDTFQVFYAIVTKNIAIPFSFPKNKKRSIHFIEETNLNVLNTWIVNQKEIIEINNFCPACGNKTNPQNQKCTSCGLAYI</sequence>
<dbReference type="AlphaFoldDB" id="A0A6I4IFR8"/>
<accession>A0A6I4IFR8</accession>
<dbReference type="EMBL" id="WQLW01000002">
    <property type="protein sequence ID" value="MVO08380.1"/>
    <property type="molecule type" value="Genomic_DNA"/>
</dbReference>
<keyword evidence="1" id="KW-0812">Transmembrane</keyword>
<feature type="transmembrane region" description="Helical" evidence="1">
    <location>
        <begin position="6"/>
        <end position="27"/>
    </location>
</feature>
<name>A0A6I4IFR8_9FLAO</name>
<dbReference type="RefSeq" id="WP_140996771.1">
    <property type="nucleotide sequence ID" value="NZ_VDCZ01000002.1"/>
</dbReference>
<keyword evidence="3" id="KW-1185">Reference proteome</keyword>
<evidence type="ECO:0000256" key="1">
    <source>
        <dbReference type="SAM" id="Phobius"/>
    </source>
</evidence>
<protein>
    <submittedName>
        <fullName evidence="2">Uncharacterized protein</fullName>
    </submittedName>
</protein>
<reference evidence="3" key="1">
    <citation type="submission" date="2019-05" db="EMBL/GenBank/DDBJ databases">
        <title>Flavobacterium profundi sp. nov., isolated from a deep-sea seamount.</title>
        <authorList>
            <person name="Zhang D.-C."/>
        </authorList>
    </citation>
    <scope>NUCLEOTIDE SEQUENCE [LARGE SCALE GENOMIC DNA]</scope>
    <source>
        <strain evidence="3">TP390</strain>
    </source>
</reference>
<comment type="caution">
    <text evidence="2">The sequence shown here is derived from an EMBL/GenBank/DDBJ whole genome shotgun (WGS) entry which is preliminary data.</text>
</comment>